<accession>A0ABR0Q287</accession>
<dbReference type="EMBL" id="JARKNE010000005">
    <property type="protein sequence ID" value="KAK5833152.1"/>
    <property type="molecule type" value="Genomic_DNA"/>
</dbReference>
<organism evidence="2 3">
    <name type="scientific">Gossypium arboreum</name>
    <name type="common">Tree cotton</name>
    <name type="synonym">Gossypium nanking</name>
    <dbReference type="NCBI Taxonomy" id="29729"/>
    <lineage>
        <taxon>Eukaryota</taxon>
        <taxon>Viridiplantae</taxon>
        <taxon>Streptophyta</taxon>
        <taxon>Embryophyta</taxon>
        <taxon>Tracheophyta</taxon>
        <taxon>Spermatophyta</taxon>
        <taxon>Magnoliopsida</taxon>
        <taxon>eudicotyledons</taxon>
        <taxon>Gunneridae</taxon>
        <taxon>Pentapetalae</taxon>
        <taxon>rosids</taxon>
        <taxon>malvids</taxon>
        <taxon>Malvales</taxon>
        <taxon>Malvaceae</taxon>
        <taxon>Malvoideae</taxon>
        <taxon>Gossypium</taxon>
    </lineage>
</organism>
<feature type="compositionally biased region" description="Basic and acidic residues" evidence="1">
    <location>
        <begin position="50"/>
        <end position="60"/>
    </location>
</feature>
<gene>
    <name evidence="2" type="ORF">PVK06_016965</name>
</gene>
<name>A0ABR0Q287_GOSAR</name>
<feature type="compositionally biased region" description="Polar residues" evidence="1">
    <location>
        <begin position="17"/>
        <end position="34"/>
    </location>
</feature>
<keyword evidence="3" id="KW-1185">Reference proteome</keyword>
<evidence type="ECO:0000313" key="3">
    <source>
        <dbReference type="Proteomes" id="UP001358586"/>
    </source>
</evidence>
<protein>
    <submittedName>
        <fullName evidence="2">Uncharacterized protein</fullName>
    </submittedName>
</protein>
<feature type="region of interest" description="Disordered" evidence="1">
    <location>
        <begin position="1"/>
        <end position="34"/>
    </location>
</feature>
<proteinExistence type="predicted"/>
<reference evidence="2 3" key="1">
    <citation type="submission" date="2023-03" db="EMBL/GenBank/DDBJ databases">
        <title>WGS of Gossypium arboreum.</title>
        <authorList>
            <person name="Yu D."/>
        </authorList>
    </citation>
    <scope>NUCLEOTIDE SEQUENCE [LARGE SCALE GENOMIC DNA]</scope>
    <source>
        <tissue evidence="2">Leaf</tissue>
    </source>
</reference>
<feature type="region of interest" description="Disordered" evidence="1">
    <location>
        <begin position="46"/>
        <end position="66"/>
    </location>
</feature>
<evidence type="ECO:0000313" key="2">
    <source>
        <dbReference type="EMBL" id="KAK5833152.1"/>
    </source>
</evidence>
<comment type="caution">
    <text evidence="2">The sequence shown here is derived from an EMBL/GenBank/DDBJ whole genome shotgun (WGS) entry which is preliminary data.</text>
</comment>
<sequence>MSTSNSGIADYFRPQDYEQTQGMLTSSGPKATPTSIQERMIDQLTSYNESNERHVAKLRADSMSAH</sequence>
<dbReference type="Proteomes" id="UP001358586">
    <property type="component" value="Chromosome 5"/>
</dbReference>
<evidence type="ECO:0000256" key="1">
    <source>
        <dbReference type="SAM" id="MobiDB-lite"/>
    </source>
</evidence>